<accession>A0A4S8PR20</accession>
<evidence type="ECO:0000256" key="3">
    <source>
        <dbReference type="ARBA" id="ARBA00022475"/>
    </source>
</evidence>
<dbReference type="GO" id="GO:0140359">
    <property type="term" value="F:ABC-type transporter activity"/>
    <property type="evidence" value="ECO:0007669"/>
    <property type="project" value="InterPro"/>
</dbReference>
<dbReference type="Proteomes" id="UP000308760">
    <property type="component" value="Unassembled WGS sequence"/>
</dbReference>
<proteinExistence type="inferred from homology"/>
<dbReference type="FunFam" id="3.40.50.300:FF:000299">
    <property type="entry name" value="ABC transporter ATP-binding protein/permease"/>
    <property type="match status" value="1"/>
</dbReference>
<keyword evidence="8 10" id="KW-0472">Membrane</keyword>
<keyword evidence="14" id="KW-1185">Reference proteome</keyword>
<evidence type="ECO:0000256" key="7">
    <source>
        <dbReference type="ARBA" id="ARBA00022989"/>
    </source>
</evidence>
<dbReference type="AlphaFoldDB" id="A0A4S8PR20"/>
<evidence type="ECO:0000259" key="12">
    <source>
        <dbReference type="PROSITE" id="PS50929"/>
    </source>
</evidence>
<keyword evidence="2" id="KW-0813">Transport</keyword>
<dbReference type="InterPro" id="IPR036640">
    <property type="entry name" value="ABC1_TM_sf"/>
</dbReference>
<evidence type="ECO:0000259" key="11">
    <source>
        <dbReference type="PROSITE" id="PS50893"/>
    </source>
</evidence>
<keyword evidence="6 13" id="KW-0067">ATP-binding</keyword>
<feature type="transmembrane region" description="Helical" evidence="10">
    <location>
        <begin position="279"/>
        <end position="298"/>
    </location>
</feature>
<dbReference type="InterPro" id="IPR027417">
    <property type="entry name" value="P-loop_NTPase"/>
</dbReference>
<evidence type="ECO:0000256" key="2">
    <source>
        <dbReference type="ARBA" id="ARBA00022448"/>
    </source>
</evidence>
<dbReference type="GO" id="GO:0005524">
    <property type="term" value="F:ATP binding"/>
    <property type="evidence" value="ECO:0007669"/>
    <property type="project" value="UniProtKB-KW"/>
</dbReference>
<organism evidence="13 14">
    <name type="scientific">Glycomyces buryatensis</name>
    <dbReference type="NCBI Taxonomy" id="2570927"/>
    <lineage>
        <taxon>Bacteria</taxon>
        <taxon>Bacillati</taxon>
        <taxon>Actinomycetota</taxon>
        <taxon>Actinomycetes</taxon>
        <taxon>Glycomycetales</taxon>
        <taxon>Glycomycetaceae</taxon>
        <taxon>Glycomyces</taxon>
    </lineage>
</organism>
<dbReference type="Gene3D" id="1.20.1560.10">
    <property type="entry name" value="ABC transporter type 1, transmembrane domain"/>
    <property type="match status" value="1"/>
</dbReference>
<evidence type="ECO:0000256" key="6">
    <source>
        <dbReference type="ARBA" id="ARBA00022840"/>
    </source>
</evidence>
<dbReference type="SUPFAM" id="SSF90123">
    <property type="entry name" value="ABC transporter transmembrane region"/>
    <property type="match status" value="1"/>
</dbReference>
<keyword evidence="3" id="KW-1003">Cell membrane</keyword>
<keyword evidence="4 10" id="KW-0812">Transmembrane</keyword>
<dbReference type="InterPro" id="IPR017871">
    <property type="entry name" value="ABC_transporter-like_CS"/>
</dbReference>
<reference evidence="13 14" key="2">
    <citation type="submission" date="2019-05" db="EMBL/GenBank/DDBJ databases">
        <title>Glycomyces buryatensis sp. nov.</title>
        <authorList>
            <person name="Nikitina E."/>
        </authorList>
    </citation>
    <scope>NUCLEOTIDE SEQUENCE [LARGE SCALE GENOMIC DNA]</scope>
    <source>
        <strain evidence="13 14">18</strain>
    </source>
</reference>
<dbReference type="PANTHER" id="PTHR24221">
    <property type="entry name" value="ATP-BINDING CASSETTE SUB-FAMILY B"/>
    <property type="match status" value="1"/>
</dbReference>
<dbReference type="InterPro" id="IPR003593">
    <property type="entry name" value="AAA+_ATPase"/>
</dbReference>
<keyword evidence="5" id="KW-0547">Nucleotide-binding</keyword>
<evidence type="ECO:0000256" key="4">
    <source>
        <dbReference type="ARBA" id="ARBA00022692"/>
    </source>
</evidence>
<dbReference type="GO" id="GO:0016887">
    <property type="term" value="F:ATP hydrolysis activity"/>
    <property type="evidence" value="ECO:0007669"/>
    <property type="project" value="InterPro"/>
</dbReference>
<dbReference type="SMART" id="SM00382">
    <property type="entry name" value="AAA"/>
    <property type="match status" value="1"/>
</dbReference>
<evidence type="ECO:0000256" key="5">
    <source>
        <dbReference type="ARBA" id="ARBA00022741"/>
    </source>
</evidence>
<dbReference type="PROSITE" id="PS50929">
    <property type="entry name" value="ABC_TM1F"/>
    <property type="match status" value="1"/>
</dbReference>
<name>A0A4S8PR20_9ACTN</name>
<evidence type="ECO:0000313" key="14">
    <source>
        <dbReference type="Proteomes" id="UP000308760"/>
    </source>
</evidence>
<reference evidence="14" key="1">
    <citation type="submission" date="2019-04" db="EMBL/GenBank/DDBJ databases">
        <title>Nocardioides xinjiangensis sp. nov.</title>
        <authorList>
            <person name="Liu S."/>
        </authorList>
    </citation>
    <scope>NUCLEOTIDE SEQUENCE [LARGE SCALE GENOMIC DNA]</scope>
    <source>
        <strain evidence="14">18</strain>
    </source>
</reference>
<evidence type="ECO:0000313" key="13">
    <source>
        <dbReference type="EMBL" id="THV33653.1"/>
    </source>
</evidence>
<feature type="transmembrane region" description="Helical" evidence="10">
    <location>
        <begin position="90"/>
        <end position="107"/>
    </location>
</feature>
<dbReference type="PANTHER" id="PTHR24221:SF590">
    <property type="entry name" value="COMPONENT LINKED WITH THE ASSEMBLY OF CYTOCHROME' TRANSPORT TRANSMEMBRANE ATP-BINDING PROTEIN ABC TRANSPORTER CYDD-RELATED"/>
    <property type="match status" value="1"/>
</dbReference>
<dbReference type="SUPFAM" id="SSF52540">
    <property type="entry name" value="P-loop containing nucleoside triphosphate hydrolases"/>
    <property type="match status" value="1"/>
</dbReference>
<dbReference type="InterPro" id="IPR011527">
    <property type="entry name" value="ABC1_TM_dom"/>
</dbReference>
<sequence>MWLRSRTWLIIDNGYRYASVLNTICNKTPPPGSRANVIHLRLIPLARKAFMPLMGVTALGLAISAAVITQALATAAIFSNVITGSALADLGTPLTVLAAALLARPALNFCRELAVHRAATGVKIALRSRILDAGAQAGPFALARERTGHRQSLVTDGVENLEPYFARYLPQVTVTALTSIAVVIALALIDPVTAAVVGAVALAVPLSPRLWDKIMAEHGDSHWNAYADVNADVVDSMRGMATLNAFNAAARRREELARSSDRLLATTIRQLRVSLLESGITALFLVAGPAIALAVGIARVGSGAVEAAALFGITLLAFEAFRPFRELSMHWHAGYFGVAAGRRVLALLDEATPPLPGGTAASPRFGGPDAPPAIEARGLTFTYPGSETPALDGVDLTVPAGSTVAIAGPSGSGKSTLAGLLLRLAVPDEGELRLGGTATADLTSEQCTDAVALVSQAPLLFAGSVAENLRLVAPGADDDTLWDALTAAGASEVADPRRGGLDTPCGDGGALLSGGQRQRLAIARALLKDAPVLVLDEASSALDARRETEVFAGLIGRAARTDGTPFTTVVIAHRLSTLREADRIVVLDGGRVAETGTWEELIARDGLFARLHRAQRIEEVGIR</sequence>
<evidence type="ECO:0000256" key="10">
    <source>
        <dbReference type="SAM" id="Phobius"/>
    </source>
</evidence>
<feature type="domain" description="ABC transmembrane type-1" evidence="12">
    <location>
        <begin position="55"/>
        <end position="333"/>
    </location>
</feature>
<dbReference type="Gene3D" id="3.40.50.300">
    <property type="entry name" value="P-loop containing nucleotide triphosphate hydrolases"/>
    <property type="match status" value="1"/>
</dbReference>
<protein>
    <submittedName>
        <fullName evidence="13">ATP-binding cassette domain-containing protein</fullName>
    </submittedName>
</protein>
<dbReference type="EMBL" id="STGY01000083">
    <property type="protein sequence ID" value="THV33653.1"/>
    <property type="molecule type" value="Genomic_DNA"/>
</dbReference>
<evidence type="ECO:0000256" key="9">
    <source>
        <dbReference type="ARBA" id="ARBA00061644"/>
    </source>
</evidence>
<feature type="transmembrane region" description="Helical" evidence="10">
    <location>
        <begin position="50"/>
        <end position="78"/>
    </location>
</feature>
<dbReference type="Pfam" id="PF00005">
    <property type="entry name" value="ABC_tran"/>
    <property type="match status" value="1"/>
</dbReference>
<evidence type="ECO:0000256" key="1">
    <source>
        <dbReference type="ARBA" id="ARBA00004651"/>
    </source>
</evidence>
<dbReference type="PROSITE" id="PS00211">
    <property type="entry name" value="ABC_TRANSPORTER_1"/>
    <property type="match status" value="1"/>
</dbReference>
<dbReference type="PROSITE" id="PS50893">
    <property type="entry name" value="ABC_TRANSPORTER_2"/>
    <property type="match status" value="1"/>
</dbReference>
<dbReference type="OrthoDB" id="9806127at2"/>
<gene>
    <name evidence="13" type="ORF">FAB82_26325</name>
</gene>
<evidence type="ECO:0000256" key="8">
    <source>
        <dbReference type="ARBA" id="ARBA00023136"/>
    </source>
</evidence>
<dbReference type="Pfam" id="PF00664">
    <property type="entry name" value="ABC_membrane"/>
    <property type="match status" value="1"/>
</dbReference>
<comment type="subcellular location">
    <subcellularLocation>
        <location evidence="1">Cell membrane</location>
        <topology evidence="1">Multi-pass membrane protein</topology>
    </subcellularLocation>
</comment>
<keyword evidence="7 10" id="KW-1133">Transmembrane helix</keyword>
<feature type="transmembrane region" description="Helical" evidence="10">
    <location>
        <begin position="304"/>
        <end position="321"/>
    </location>
</feature>
<dbReference type="GO" id="GO:0005886">
    <property type="term" value="C:plasma membrane"/>
    <property type="evidence" value="ECO:0007669"/>
    <property type="project" value="UniProtKB-SubCell"/>
</dbReference>
<dbReference type="InterPro" id="IPR039421">
    <property type="entry name" value="Type_1_exporter"/>
</dbReference>
<feature type="domain" description="ABC transporter" evidence="11">
    <location>
        <begin position="374"/>
        <end position="614"/>
    </location>
</feature>
<comment type="caution">
    <text evidence="13">The sequence shown here is derived from an EMBL/GenBank/DDBJ whole genome shotgun (WGS) entry which is preliminary data.</text>
</comment>
<dbReference type="InterPro" id="IPR003439">
    <property type="entry name" value="ABC_transporter-like_ATP-bd"/>
</dbReference>
<comment type="similarity">
    <text evidence="9">Belongs to the ABC transporter superfamily. Lipid exporter (TC 3.A.1.106) family.</text>
</comment>